<evidence type="ECO:0000256" key="9">
    <source>
        <dbReference type="ARBA" id="ARBA00023163"/>
    </source>
</evidence>
<dbReference type="GO" id="GO:0010557">
    <property type="term" value="P:positive regulation of macromolecule biosynthetic process"/>
    <property type="evidence" value="ECO:0007669"/>
    <property type="project" value="UniProtKB-ARBA"/>
</dbReference>
<dbReference type="InterPro" id="IPR001965">
    <property type="entry name" value="Znf_PHD"/>
</dbReference>
<evidence type="ECO:0000256" key="1">
    <source>
        <dbReference type="ARBA" id="ARBA00004123"/>
    </source>
</evidence>
<dbReference type="CDD" id="cd15504">
    <property type="entry name" value="PHD_PRHA_like"/>
    <property type="match status" value="1"/>
</dbReference>
<dbReference type="InterPro" id="IPR013083">
    <property type="entry name" value="Znf_RING/FYVE/PHD"/>
</dbReference>
<feature type="compositionally biased region" description="Basic residues" evidence="14">
    <location>
        <begin position="118"/>
        <end position="128"/>
    </location>
</feature>
<accession>A0A9Q0HEA8</accession>
<dbReference type="Pfam" id="PF00046">
    <property type="entry name" value="Homeodomain"/>
    <property type="match status" value="1"/>
</dbReference>
<evidence type="ECO:0000256" key="7">
    <source>
        <dbReference type="ARBA" id="ARBA00023125"/>
    </source>
</evidence>
<evidence type="ECO:0000256" key="4">
    <source>
        <dbReference type="ARBA" id="ARBA00022771"/>
    </source>
</evidence>
<dbReference type="SUPFAM" id="SSF57903">
    <property type="entry name" value="FYVE/PHD zinc finger"/>
    <property type="match status" value="1"/>
</dbReference>
<keyword evidence="18" id="KW-1185">Reference proteome</keyword>
<evidence type="ECO:0000256" key="2">
    <source>
        <dbReference type="ARBA" id="ARBA00007427"/>
    </source>
</evidence>
<evidence type="ECO:0000259" key="15">
    <source>
        <dbReference type="PROSITE" id="PS50016"/>
    </source>
</evidence>
<name>A0A9Q0HEA8_9MAGN</name>
<keyword evidence="10 11" id="KW-0539">Nucleus</keyword>
<dbReference type="CDD" id="cd00086">
    <property type="entry name" value="homeodomain"/>
    <property type="match status" value="1"/>
</dbReference>
<evidence type="ECO:0000256" key="6">
    <source>
        <dbReference type="ARBA" id="ARBA00023015"/>
    </source>
</evidence>
<dbReference type="InterPro" id="IPR019786">
    <property type="entry name" value="Zinc_finger_PHD-type_CS"/>
</dbReference>
<dbReference type="Pfam" id="PF00628">
    <property type="entry name" value="PHD"/>
    <property type="match status" value="1"/>
</dbReference>
<evidence type="ECO:0000256" key="8">
    <source>
        <dbReference type="ARBA" id="ARBA00023155"/>
    </source>
</evidence>
<dbReference type="SUPFAM" id="SSF46689">
    <property type="entry name" value="Homeodomain-like"/>
    <property type="match status" value="1"/>
</dbReference>
<feature type="compositionally biased region" description="Low complexity" evidence="14">
    <location>
        <begin position="358"/>
        <end position="368"/>
    </location>
</feature>
<feature type="region of interest" description="Disordered" evidence="14">
    <location>
        <begin position="623"/>
        <end position="645"/>
    </location>
</feature>
<comment type="subcellular location">
    <subcellularLocation>
        <location evidence="1 11 13">Nucleus</location>
    </subcellularLocation>
</comment>
<dbReference type="GO" id="GO:0006355">
    <property type="term" value="P:regulation of DNA-templated transcription"/>
    <property type="evidence" value="ECO:0007669"/>
    <property type="project" value="UniProtKB-ARBA"/>
</dbReference>
<evidence type="ECO:0000256" key="13">
    <source>
        <dbReference type="RuleBase" id="RU000682"/>
    </source>
</evidence>
<organism evidence="17 18">
    <name type="scientific">Protea cynaroides</name>
    <dbReference type="NCBI Taxonomy" id="273540"/>
    <lineage>
        <taxon>Eukaryota</taxon>
        <taxon>Viridiplantae</taxon>
        <taxon>Streptophyta</taxon>
        <taxon>Embryophyta</taxon>
        <taxon>Tracheophyta</taxon>
        <taxon>Spermatophyta</taxon>
        <taxon>Magnoliopsida</taxon>
        <taxon>Proteales</taxon>
        <taxon>Proteaceae</taxon>
        <taxon>Protea</taxon>
    </lineage>
</organism>
<keyword evidence="7 11" id="KW-0238">DNA-binding</keyword>
<dbReference type="PANTHER" id="PTHR12628">
    <property type="entry name" value="POLYCOMB-LIKE TRANSCRIPTION FACTOR"/>
    <property type="match status" value="1"/>
</dbReference>
<feature type="region of interest" description="Disordered" evidence="14">
    <location>
        <begin position="23"/>
        <end position="64"/>
    </location>
</feature>
<dbReference type="InterPro" id="IPR001356">
    <property type="entry name" value="HD"/>
</dbReference>
<dbReference type="GO" id="GO:0003682">
    <property type="term" value="F:chromatin binding"/>
    <property type="evidence" value="ECO:0007669"/>
    <property type="project" value="TreeGrafter"/>
</dbReference>
<evidence type="ECO:0008006" key="19">
    <source>
        <dbReference type="Google" id="ProtNLM"/>
    </source>
</evidence>
<dbReference type="Gene3D" id="3.30.40.10">
    <property type="entry name" value="Zinc/RING finger domain, C3HC4 (zinc finger)"/>
    <property type="match status" value="1"/>
</dbReference>
<dbReference type="InterPro" id="IPR045876">
    <property type="entry name" value="PRHA-like_PHD-finger"/>
</dbReference>
<dbReference type="GO" id="GO:0008270">
    <property type="term" value="F:zinc ion binding"/>
    <property type="evidence" value="ECO:0007669"/>
    <property type="project" value="UniProtKB-KW"/>
</dbReference>
<proteinExistence type="inferred from homology"/>
<dbReference type="GO" id="GO:0045814">
    <property type="term" value="P:negative regulation of gene expression, epigenetic"/>
    <property type="evidence" value="ECO:0007669"/>
    <property type="project" value="TreeGrafter"/>
</dbReference>
<feature type="domain" description="Homeobox" evidence="16">
    <location>
        <begin position="499"/>
        <end position="559"/>
    </location>
</feature>
<dbReference type="Gene3D" id="1.10.10.60">
    <property type="entry name" value="Homeodomain-like"/>
    <property type="match status" value="1"/>
</dbReference>
<feature type="compositionally biased region" description="Acidic residues" evidence="14">
    <location>
        <begin position="320"/>
        <end position="336"/>
    </location>
</feature>
<keyword evidence="8 11" id="KW-0371">Homeobox</keyword>
<comment type="caution">
    <text evidence="17">The sequence shown here is derived from an EMBL/GenBank/DDBJ whole genome shotgun (WGS) entry which is preliminary data.</text>
</comment>
<sequence length="748" mass="85021">MSCCSQSEFDCKLITFLKNRSGSKIPKTKKCKPKPRSNGKTTSSIRSRKHKCEVTSEGNNDNCASRKWNKRVAQHKSSDTNSFEMLSTSNILGRKYSLSSRKGLEKNAGGDMGVQKTDKKRKRKRRKKNVEQDEASRLQRRTRYLMIKMKLEQNLIDAYSGEGWKGQSREKIKPEKELQRARKQIVKCKLGIRDAIRQLDLLSSEGCIEDSVIAPDGVVFHEHIFCAKCKSRDAFPDNDIILCDGTCNCAFHQKCLEPPLATEKIPPGDQGWFCNFCECKMEILEAINAHLGTHFPANSNWQDIFKEEAALVDGKIESLNQEEEWPSDDSADDDYDPERNNKSCSCSGEGTEEHISDDASSSSILFSSSEDEDSLKPGRQVNDEPPNGDFLQGKNRSRDSENDFVDSLTNAESDDSNIYEITGRRRQRRDVDYKKLHDEMFGKDDHLAAQLSEDEDWGPGRRKHREKESDVANALMTLCENEDIHSSVVPMESKMKPPSVSDRKLFRIPPNAVERLREVFAENELPSRAVKEHLSQQLGLESEKVSKWFKNARYTALKIRKADSIHQLQSATRIPREPGGESVKIHSADQVASVDNCCLVLSATEVHVPKKFRKVCQRKKPMPVAISSKKKQHKKSGNAFPSGMSQVRPGIRNGVSLKKQINRLKRKTTLDKRVQPQSRIGTFNVNEMKNKEQLYVTELERLCCLEEKIERVKKVLSSICNDKSHVSDEILDRQQVIYVPVAEVKEKV</sequence>
<dbReference type="InterPro" id="IPR011011">
    <property type="entry name" value="Znf_FYVE_PHD"/>
</dbReference>
<dbReference type="Proteomes" id="UP001141806">
    <property type="component" value="Unassembled WGS sequence"/>
</dbReference>
<dbReference type="SMART" id="SM00389">
    <property type="entry name" value="HOX"/>
    <property type="match status" value="1"/>
</dbReference>
<dbReference type="GO" id="GO:0005634">
    <property type="term" value="C:nucleus"/>
    <property type="evidence" value="ECO:0007669"/>
    <property type="project" value="UniProtKB-SubCell"/>
</dbReference>
<evidence type="ECO:0000256" key="5">
    <source>
        <dbReference type="ARBA" id="ARBA00022833"/>
    </source>
</evidence>
<evidence type="ECO:0000256" key="11">
    <source>
        <dbReference type="PROSITE-ProRule" id="PRU00108"/>
    </source>
</evidence>
<evidence type="ECO:0000256" key="12">
    <source>
        <dbReference type="PROSITE-ProRule" id="PRU00146"/>
    </source>
</evidence>
<keyword evidence="5" id="KW-0862">Zinc</keyword>
<dbReference type="EMBL" id="JAMYWD010000008">
    <property type="protein sequence ID" value="KAJ4963656.1"/>
    <property type="molecule type" value="Genomic_DNA"/>
</dbReference>
<comment type="similarity">
    <text evidence="2">Belongs to the PHD-associated homeobox family.</text>
</comment>
<dbReference type="GO" id="GO:0043565">
    <property type="term" value="F:sequence-specific DNA binding"/>
    <property type="evidence" value="ECO:0007669"/>
    <property type="project" value="UniProtKB-ARBA"/>
</dbReference>
<evidence type="ECO:0000313" key="17">
    <source>
        <dbReference type="EMBL" id="KAJ4963656.1"/>
    </source>
</evidence>
<feature type="region of interest" description="Disordered" evidence="14">
    <location>
        <begin position="319"/>
        <end position="411"/>
    </location>
</feature>
<dbReference type="SMART" id="SM00249">
    <property type="entry name" value="PHD"/>
    <property type="match status" value="1"/>
</dbReference>
<dbReference type="FunFam" id="3.30.40.10:FF:000270">
    <property type="entry name" value="pathogenesis-related homeodomain protein-like"/>
    <property type="match status" value="1"/>
</dbReference>
<evidence type="ECO:0000256" key="14">
    <source>
        <dbReference type="SAM" id="MobiDB-lite"/>
    </source>
</evidence>
<keyword evidence="6" id="KW-0805">Transcription regulation</keyword>
<dbReference type="PANTHER" id="PTHR12628:SF10">
    <property type="entry name" value="HOMEOBOX DOMAIN-CONTAINING PROTEIN"/>
    <property type="match status" value="1"/>
</dbReference>
<evidence type="ECO:0000256" key="10">
    <source>
        <dbReference type="ARBA" id="ARBA00023242"/>
    </source>
</evidence>
<dbReference type="PROSITE" id="PS50071">
    <property type="entry name" value="HOMEOBOX_2"/>
    <property type="match status" value="1"/>
</dbReference>
<dbReference type="OrthoDB" id="1903104at2759"/>
<keyword evidence="4 12" id="KW-0863">Zinc-finger</keyword>
<evidence type="ECO:0000256" key="3">
    <source>
        <dbReference type="ARBA" id="ARBA00022723"/>
    </source>
</evidence>
<feature type="compositionally biased region" description="Basic residues" evidence="14">
    <location>
        <begin position="26"/>
        <end position="37"/>
    </location>
</feature>
<feature type="domain" description="PHD-type" evidence="15">
    <location>
        <begin position="223"/>
        <end position="280"/>
    </location>
</feature>
<dbReference type="InterPro" id="IPR009057">
    <property type="entry name" value="Homeodomain-like_sf"/>
</dbReference>
<reference evidence="17" key="1">
    <citation type="journal article" date="2023" name="Plant J.">
        <title>The genome of the king protea, Protea cynaroides.</title>
        <authorList>
            <person name="Chang J."/>
            <person name="Duong T.A."/>
            <person name="Schoeman C."/>
            <person name="Ma X."/>
            <person name="Roodt D."/>
            <person name="Barker N."/>
            <person name="Li Z."/>
            <person name="Van de Peer Y."/>
            <person name="Mizrachi E."/>
        </authorList>
    </citation>
    <scope>NUCLEOTIDE SEQUENCE</scope>
    <source>
        <tissue evidence="17">Young leaves</tissue>
    </source>
</reference>
<dbReference type="InterPro" id="IPR019787">
    <property type="entry name" value="Znf_PHD-finger"/>
</dbReference>
<dbReference type="PROSITE" id="PS50016">
    <property type="entry name" value="ZF_PHD_2"/>
    <property type="match status" value="1"/>
</dbReference>
<dbReference type="AlphaFoldDB" id="A0A9Q0HEA8"/>
<dbReference type="PROSITE" id="PS01359">
    <property type="entry name" value="ZF_PHD_1"/>
    <property type="match status" value="1"/>
</dbReference>
<gene>
    <name evidence="17" type="ORF">NE237_023595</name>
</gene>
<evidence type="ECO:0000313" key="18">
    <source>
        <dbReference type="Proteomes" id="UP001141806"/>
    </source>
</evidence>
<keyword evidence="9" id="KW-0804">Transcription</keyword>
<protein>
    <recommendedName>
        <fullName evidence="19">Pathogenesis-related homeodomain protein</fullName>
    </recommendedName>
</protein>
<keyword evidence="3" id="KW-0479">Metal-binding</keyword>
<feature type="region of interest" description="Disordered" evidence="14">
    <location>
        <begin position="102"/>
        <end position="136"/>
    </location>
</feature>
<evidence type="ECO:0000259" key="16">
    <source>
        <dbReference type="PROSITE" id="PS50071"/>
    </source>
</evidence>
<feature type="DNA-binding region" description="Homeobox" evidence="11">
    <location>
        <begin position="501"/>
        <end position="560"/>
    </location>
</feature>